<gene>
    <name evidence="2" type="ORF">BDFB_012893</name>
</gene>
<comment type="caution">
    <text evidence="2">The sequence shown here is derived from an EMBL/GenBank/DDBJ whole genome shotgun (WGS) entry which is preliminary data.</text>
</comment>
<evidence type="ECO:0000313" key="2">
    <source>
        <dbReference type="EMBL" id="RZC32058.1"/>
    </source>
</evidence>
<dbReference type="InterPro" id="IPR036397">
    <property type="entry name" value="RNaseH_sf"/>
</dbReference>
<dbReference type="AlphaFoldDB" id="A0A482VHX6"/>
<feature type="domain" description="Tc1-like transposase DDE" evidence="1">
    <location>
        <begin position="30"/>
        <end position="139"/>
    </location>
</feature>
<reference evidence="2 3" key="1">
    <citation type="submission" date="2017-03" db="EMBL/GenBank/DDBJ databases">
        <title>Genome of the blue death feigning beetle - Asbolus verrucosus.</title>
        <authorList>
            <person name="Rider S.D."/>
        </authorList>
    </citation>
    <scope>NUCLEOTIDE SEQUENCE [LARGE SCALE GENOMIC DNA]</scope>
    <source>
        <strain evidence="2">Butters</strain>
        <tissue evidence="2">Head and leg muscle</tissue>
    </source>
</reference>
<evidence type="ECO:0000313" key="3">
    <source>
        <dbReference type="Proteomes" id="UP000292052"/>
    </source>
</evidence>
<dbReference type="Pfam" id="PF13358">
    <property type="entry name" value="DDE_3"/>
    <property type="match status" value="1"/>
</dbReference>
<sequence length="147" mass="17061">MHDGRQRVRRLREERRNSAFSVEQHVAHTVGVMVWAAICYGSRSPLVFIQATMTAQQYIQEVLELVVVPYLQDIPNALYQQDNARPHVARVSPEWLEQANVNLLPWPPRSPDSSPIEYVWDAIGHRLWNLAHPSQTLQQLRHKIQVI</sequence>
<dbReference type="EMBL" id="QDEB01100481">
    <property type="protein sequence ID" value="RZC32058.1"/>
    <property type="molecule type" value="Genomic_DNA"/>
</dbReference>
<dbReference type="STRING" id="1661398.A0A482VHX6"/>
<keyword evidence="3" id="KW-1185">Reference proteome</keyword>
<dbReference type="GO" id="GO:0003676">
    <property type="term" value="F:nucleic acid binding"/>
    <property type="evidence" value="ECO:0007669"/>
    <property type="project" value="InterPro"/>
</dbReference>
<protein>
    <submittedName>
        <fullName evidence="2">DDE 3 domain containing protein</fullName>
    </submittedName>
</protein>
<dbReference type="Proteomes" id="UP000292052">
    <property type="component" value="Unassembled WGS sequence"/>
</dbReference>
<dbReference type="Gene3D" id="3.30.420.10">
    <property type="entry name" value="Ribonuclease H-like superfamily/Ribonuclease H"/>
    <property type="match status" value="1"/>
</dbReference>
<evidence type="ECO:0000259" key="1">
    <source>
        <dbReference type="Pfam" id="PF13358"/>
    </source>
</evidence>
<dbReference type="OrthoDB" id="25402at2759"/>
<organism evidence="2 3">
    <name type="scientific">Asbolus verrucosus</name>
    <name type="common">Desert ironclad beetle</name>
    <dbReference type="NCBI Taxonomy" id="1661398"/>
    <lineage>
        <taxon>Eukaryota</taxon>
        <taxon>Metazoa</taxon>
        <taxon>Ecdysozoa</taxon>
        <taxon>Arthropoda</taxon>
        <taxon>Hexapoda</taxon>
        <taxon>Insecta</taxon>
        <taxon>Pterygota</taxon>
        <taxon>Neoptera</taxon>
        <taxon>Endopterygota</taxon>
        <taxon>Coleoptera</taxon>
        <taxon>Polyphaga</taxon>
        <taxon>Cucujiformia</taxon>
        <taxon>Tenebrionidae</taxon>
        <taxon>Pimeliinae</taxon>
        <taxon>Asbolus</taxon>
    </lineage>
</organism>
<proteinExistence type="predicted"/>
<accession>A0A482VHX6</accession>
<dbReference type="InterPro" id="IPR038717">
    <property type="entry name" value="Tc1-like_DDE_dom"/>
</dbReference>
<name>A0A482VHX6_ASBVE</name>